<protein>
    <recommendedName>
        <fullName evidence="2">peptidylprolyl isomerase</fullName>
        <ecNumber evidence="2">5.2.1.8</ecNumber>
    </recommendedName>
</protein>
<dbReference type="PATRIC" id="fig|1637645.4.peg.5758"/>
<comment type="caution">
    <text evidence="9">The sequence shown here is derived from an EMBL/GenBank/DDBJ whole genome shotgun (WGS) entry which is preliminary data.</text>
</comment>
<sequence>MVNQSGRSVSNDEIICFLKEQIKYKDMCQKILSQRAIHRAVQERGITVTPDEIQAEADRQRLARRLEKASDTLAWLTDEMITPDDWEVGIKENILAKKLADDLFAPEVEKYFAQNKLDYEQVLLYQIIVPYERLAREIFYQIEEEEISFYHAAHLYDIEKKRRELCGYEGKLNRRHLKADVAALVFAASPGEIIGPHKTDEGYHLFKVEEFISAELTEERSQKIIQKLFREWLVSEVNYLLHNAPCL</sequence>
<dbReference type="EC" id="5.2.1.8" evidence="2"/>
<dbReference type="OrthoDB" id="530022at2"/>
<dbReference type="PANTHER" id="PTHR47245">
    <property type="entry name" value="PEPTIDYLPROLYL ISOMERASE"/>
    <property type="match status" value="1"/>
</dbReference>
<evidence type="ECO:0000256" key="3">
    <source>
        <dbReference type="ARBA" id="ARBA00022729"/>
    </source>
</evidence>
<dbReference type="GO" id="GO:0003755">
    <property type="term" value="F:peptidyl-prolyl cis-trans isomerase activity"/>
    <property type="evidence" value="ECO:0007669"/>
    <property type="project" value="UniProtKB-KW"/>
</dbReference>
<organism evidence="9 10">
    <name type="scientific">Limnoraphis robusta CS-951</name>
    <dbReference type="NCBI Taxonomy" id="1637645"/>
    <lineage>
        <taxon>Bacteria</taxon>
        <taxon>Bacillati</taxon>
        <taxon>Cyanobacteriota</taxon>
        <taxon>Cyanophyceae</taxon>
        <taxon>Oscillatoriophycideae</taxon>
        <taxon>Oscillatoriales</taxon>
        <taxon>Sirenicapillariaceae</taxon>
        <taxon>Limnoraphis</taxon>
    </lineage>
</organism>
<name>A0A0F5YN24_9CYAN</name>
<evidence type="ECO:0000256" key="4">
    <source>
        <dbReference type="ARBA" id="ARBA00023110"/>
    </source>
</evidence>
<comment type="catalytic activity">
    <reaction evidence="1">
        <text>[protein]-peptidylproline (omega=180) = [protein]-peptidylproline (omega=0)</text>
        <dbReference type="Rhea" id="RHEA:16237"/>
        <dbReference type="Rhea" id="RHEA-COMP:10747"/>
        <dbReference type="Rhea" id="RHEA-COMP:10748"/>
        <dbReference type="ChEBI" id="CHEBI:83833"/>
        <dbReference type="ChEBI" id="CHEBI:83834"/>
        <dbReference type="EC" id="5.2.1.8"/>
    </reaction>
</comment>
<evidence type="ECO:0000256" key="2">
    <source>
        <dbReference type="ARBA" id="ARBA00013194"/>
    </source>
</evidence>
<evidence type="ECO:0000313" key="9">
    <source>
        <dbReference type="EMBL" id="KKD39575.1"/>
    </source>
</evidence>
<keyword evidence="4 6" id="KW-0697">Rotamase</keyword>
<dbReference type="EMBL" id="LATL02000293">
    <property type="protein sequence ID" value="KKD39575.1"/>
    <property type="molecule type" value="Genomic_DNA"/>
</dbReference>
<dbReference type="PROSITE" id="PS50198">
    <property type="entry name" value="PPIC_PPIASE_2"/>
    <property type="match status" value="1"/>
</dbReference>
<evidence type="ECO:0000256" key="7">
    <source>
        <dbReference type="SAM" id="Coils"/>
    </source>
</evidence>
<dbReference type="InterPro" id="IPR027304">
    <property type="entry name" value="Trigger_fact/SurA_dom_sf"/>
</dbReference>
<evidence type="ECO:0000256" key="1">
    <source>
        <dbReference type="ARBA" id="ARBA00000971"/>
    </source>
</evidence>
<evidence type="ECO:0000256" key="5">
    <source>
        <dbReference type="ARBA" id="ARBA00023235"/>
    </source>
</evidence>
<gene>
    <name evidence="9" type="ORF">WN50_02645</name>
</gene>
<dbReference type="InterPro" id="IPR046357">
    <property type="entry name" value="PPIase_dom_sf"/>
</dbReference>
<dbReference type="SUPFAM" id="SSF109998">
    <property type="entry name" value="Triger factor/SurA peptide-binding domain-like"/>
    <property type="match status" value="1"/>
</dbReference>
<dbReference type="RefSeq" id="WP_046276949.1">
    <property type="nucleotide sequence ID" value="NZ_LATL02000293.1"/>
</dbReference>
<keyword evidence="7" id="KW-0175">Coiled coil</keyword>
<dbReference type="InterPro" id="IPR050245">
    <property type="entry name" value="PrsA_foldase"/>
</dbReference>
<evidence type="ECO:0000256" key="6">
    <source>
        <dbReference type="PROSITE-ProRule" id="PRU00278"/>
    </source>
</evidence>
<reference evidence="9 10" key="1">
    <citation type="submission" date="2015-06" db="EMBL/GenBank/DDBJ databases">
        <title>Draft genome assembly of filamentous brackish cyanobacterium Limnoraphis robusta strain CS-951.</title>
        <authorList>
            <person name="Willis A."/>
            <person name="Parks M."/>
            <person name="Burford M.A."/>
        </authorList>
    </citation>
    <scope>NUCLEOTIDE SEQUENCE [LARGE SCALE GENOMIC DNA]</scope>
    <source>
        <strain evidence="9 10">CS-951</strain>
    </source>
</reference>
<proteinExistence type="predicted"/>
<feature type="domain" description="PpiC" evidence="8">
    <location>
        <begin position="119"/>
        <end position="210"/>
    </location>
</feature>
<dbReference type="Gene3D" id="3.10.50.40">
    <property type="match status" value="1"/>
</dbReference>
<evidence type="ECO:0000259" key="8">
    <source>
        <dbReference type="PROSITE" id="PS50198"/>
    </source>
</evidence>
<dbReference type="Pfam" id="PF00639">
    <property type="entry name" value="Rotamase"/>
    <property type="match status" value="1"/>
</dbReference>
<accession>A0A0F5YN24</accession>
<dbReference type="InterPro" id="IPR000297">
    <property type="entry name" value="PPIase_PpiC"/>
</dbReference>
<dbReference type="PANTHER" id="PTHR47245:SF1">
    <property type="entry name" value="FOLDASE PROTEIN PRSA"/>
    <property type="match status" value="1"/>
</dbReference>
<feature type="coiled-coil region" evidence="7">
    <location>
        <begin position="52"/>
        <end position="79"/>
    </location>
</feature>
<dbReference type="Proteomes" id="UP000033607">
    <property type="component" value="Unassembled WGS sequence"/>
</dbReference>
<dbReference type="AlphaFoldDB" id="A0A0F5YN24"/>
<dbReference type="SUPFAM" id="SSF54534">
    <property type="entry name" value="FKBP-like"/>
    <property type="match status" value="1"/>
</dbReference>
<keyword evidence="5 6" id="KW-0413">Isomerase</keyword>
<evidence type="ECO:0000313" key="10">
    <source>
        <dbReference type="Proteomes" id="UP000033607"/>
    </source>
</evidence>
<keyword evidence="3" id="KW-0732">Signal</keyword>